<reference evidence="2" key="1">
    <citation type="journal article" date="2019" name="Int. J. Syst. Evol. Microbiol.">
        <title>The Global Catalogue of Microorganisms (GCM) 10K type strain sequencing project: providing services to taxonomists for standard genome sequencing and annotation.</title>
        <authorList>
            <consortium name="The Broad Institute Genomics Platform"/>
            <consortium name="The Broad Institute Genome Sequencing Center for Infectious Disease"/>
            <person name="Wu L."/>
            <person name="Ma J."/>
        </authorList>
    </citation>
    <scope>NUCLEOTIDE SEQUENCE [LARGE SCALE GENOMIC DNA]</scope>
    <source>
        <strain evidence="2">CCUG 49679</strain>
    </source>
</reference>
<evidence type="ECO:0000313" key="1">
    <source>
        <dbReference type="EMBL" id="MFC6098393.1"/>
    </source>
</evidence>
<evidence type="ECO:0008006" key="3">
    <source>
        <dbReference type="Google" id="ProtNLM"/>
    </source>
</evidence>
<comment type="caution">
    <text evidence="1">The sequence shown here is derived from an EMBL/GenBank/DDBJ whole genome shotgun (WGS) entry which is preliminary data.</text>
</comment>
<accession>A0ABW1PS23</accession>
<proteinExistence type="predicted"/>
<organism evidence="1 2">
    <name type="scientific">Flavobacterium qiangtangense</name>
    <dbReference type="NCBI Taxonomy" id="1442595"/>
    <lineage>
        <taxon>Bacteria</taxon>
        <taxon>Pseudomonadati</taxon>
        <taxon>Bacteroidota</taxon>
        <taxon>Flavobacteriia</taxon>
        <taxon>Flavobacteriales</taxon>
        <taxon>Flavobacteriaceae</taxon>
        <taxon>Flavobacterium</taxon>
    </lineage>
</organism>
<protein>
    <recommendedName>
        <fullName evidence="3">HTH luxR-type domain-containing protein</fullName>
    </recommendedName>
</protein>
<dbReference type="EMBL" id="JBHSQB010000021">
    <property type="protein sequence ID" value="MFC6098393.1"/>
    <property type="molecule type" value="Genomic_DNA"/>
</dbReference>
<dbReference type="InterPro" id="IPR036388">
    <property type="entry name" value="WH-like_DNA-bd_sf"/>
</dbReference>
<keyword evidence="2" id="KW-1185">Reference proteome</keyword>
<dbReference type="Proteomes" id="UP001596287">
    <property type="component" value="Unassembled WGS sequence"/>
</dbReference>
<gene>
    <name evidence="1" type="ORF">ACFPVY_17225</name>
</gene>
<dbReference type="Gene3D" id="1.10.10.10">
    <property type="entry name" value="Winged helix-like DNA-binding domain superfamily/Winged helix DNA-binding domain"/>
    <property type="match status" value="1"/>
</dbReference>
<dbReference type="InterPro" id="IPR016032">
    <property type="entry name" value="Sig_transdc_resp-reg_C-effctor"/>
</dbReference>
<name>A0ABW1PS23_9FLAO</name>
<dbReference type="RefSeq" id="WP_379793407.1">
    <property type="nucleotide sequence ID" value="NZ_JBHSQB010000021.1"/>
</dbReference>
<sequence>MKNKTIELNEIELMIVQLLAQGIRNKNLCEHINLSNSAIEKRKKKLKEKLNFNGNDEDLLKIARENKWI</sequence>
<evidence type="ECO:0000313" key="2">
    <source>
        <dbReference type="Proteomes" id="UP001596287"/>
    </source>
</evidence>
<dbReference type="SUPFAM" id="SSF46894">
    <property type="entry name" value="C-terminal effector domain of the bipartite response regulators"/>
    <property type="match status" value="1"/>
</dbReference>